<keyword evidence="1" id="KW-0456">Lyase</keyword>
<evidence type="ECO:0000313" key="2">
    <source>
        <dbReference type="Proteomes" id="UP000254545"/>
    </source>
</evidence>
<dbReference type="AlphaFoldDB" id="A0A7H4MRP0"/>
<dbReference type="EC" id="4.1.1.81" evidence="1"/>
<name>A0A7H4MRP0_KLEVA</name>
<gene>
    <name evidence="1" type="primary">cobD_3</name>
    <name evidence="1" type="ORF">NCTC9177_06956</name>
</gene>
<protein>
    <submittedName>
        <fullName evidence="1">L-threonine 3-O-phosphate decarboxylase</fullName>
        <ecNumber evidence="1">4.1.1.81</ecNumber>
    </submittedName>
</protein>
<dbReference type="EMBL" id="UGKR01000003">
    <property type="protein sequence ID" value="STS92990.1"/>
    <property type="molecule type" value="Genomic_DNA"/>
</dbReference>
<proteinExistence type="predicted"/>
<evidence type="ECO:0000313" key="1">
    <source>
        <dbReference type="EMBL" id="STS92990.1"/>
    </source>
</evidence>
<dbReference type="GO" id="GO:0048472">
    <property type="term" value="F:threonine-phosphate decarboxylase activity"/>
    <property type="evidence" value="ECO:0007669"/>
    <property type="project" value="UniProtKB-EC"/>
</dbReference>
<accession>A0A7H4MRP0</accession>
<reference evidence="1 2" key="1">
    <citation type="submission" date="2018-06" db="EMBL/GenBank/DDBJ databases">
        <authorList>
            <consortium name="Pathogen Informatics"/>
            <person name="Doyle S."/>
        </authorList>
    </citation>
    <scope>NUCLEOTIDE SEQUENCE [LARGE SCALE GENOMIC DNA]</scope>
    <source>
        <strain evidence="1 2">NCTC9177</strain>
    </source>
</reference>
<organism evidence="1 2">
    <name type="scientific">Klebsiella variicola</name>
    <dbReference type="NCBI Taxonomy" id="244366"/>
    <lineage>
        <taxon>Bacteria</taxon>
        <taxon>Pseudomonadati</taxon>
        <taxon>Pseudomonadota</taxon>
        <taxon>Gammaproteobacteria</taxon>
        <taxon>Enterobacterales</taxon>
        <taxon>Enterobacteriaceae</taxon>
        <taxon>Klebsiella/Raoultella group</taxon>
        <taxon>Klebsiella</taxon>
        <taxon>Klebsiella pneumoniae complex</taxon>
    </lineage>
</organism>
<dbReference type="Proteomes" id="UP000254545">
    <property type="component" value="Unassembled WGS sequence"/>
</dbReference>
<sequence length="43" mass="4316">MAGNIREAAGLLGIAPGELLDFSANINSAGDACLAQAGDRRQS</sequence>
<comment type="caution">
    <text evidence="1">The sequence shown here is derived from an EMBL/GenBank/DDBJ whole genome shotgun (WGS) entry which is preliminary data.</text>
</comment>